<organism evidence="2 3">
    <name type="scientific">Sphingomonas aliaeris</name>
    <dbReference type="NCBI Taxonomy" id="2759526"/>
    <lineage>
        <taxon>Bacteria</taxon>
        <taxon>Pseudomonadati</taxon>
        <taxon>Pseudomonadota</taxon>
        <taxon>Alphaproteobacteria</taxon>
        <taxon>Sphingomonadales</taxon>
        <taxon>Sphingomonadaceae</taxon>
        <taxon>Sphingomonas</taxon>
    </lineage>
</organism>
<dbReference type="Proteomes" id="UP000595894">
    <property type="component" value="Chromosome"/>
</dbReference>
<sequence length="61" mass="6270">MATTPPTELPPFPTQPAQPDPAPTELPSPQPDIDVPDATPDANPGVAPAQPYDEAPFAPNA</sequence>
<dbReference type="AlphaFoldDB" id="A0A974NWE2"/>
<keyword evidence="3" id="KW-1185">Reference proteome</keyword>
<dbReference type="RefSeq" id="WP_202095117.1">
    <property type="nucleotide sequence ID" value="NZ_CP061035.1"/>
</dbReference>
<accession>A0A974NWE2</accession>
<feature type="region of interest" description="Disordered" evidence="1">
    <location>
        <begin position="1"/>
        <end position="61"/>
    </location>
</feature>
<dbReference type="EMBL" id="CP061035">
    <property type="protein sequence ID" value="QQV78186.1"/>
    <property type="molecule type" value="Genomic_DNA"/>
</dbReference>
<evidence type="ECO:0000313" key="3">
    <source>
        <dbReference type="Proteomes" id="UP000595894"/>
    </source>
</evidence>
<feature type="compositionally biased region" description="Pro residues" evidence="1">
    <location>
        <begin position="7"/>
        <end position="30"/>
    </location>
</feature>
<evidence type="ECO:0000313" key="2">
    <source>
        <dbReference type="EMBL" id="QQV78186.1"/>
    </source>
</evidence>
<name>A0A974NWE2_9SPHN</name>
<reference evidence="3" key="1">
    <citation type="submission" date="2020-09" db="EMBL/GenBank/DDBJ databases">
        <title>Sphingomonas sp., a new species isolated from pork steak.</title>
        <authorList>
            <person name="Heidler von Heilborn D."/>
        </authorList>
    </citation>
    <scope>NUCLEOTIDE SEQUENCE [LARGE SCALE GENOMIC DNA]</scope>
</reference>
<protein>
    <submittedName>
        <fullName evidence="2">Uncharacterized protein</fullName>
    </submittedName>
</protein>
<gene>
    <name evidence="2" type="ORF">H5J25_05625</name>
</gene>
<proteinExistence type="predicted"/>
<evidence type="ECO:0000256" key="1">
    <source>
        <dbReference type="SAM" id="MobiDB-lite"/>
    </source>
</evidence>
<dbReference type="KEGG" id="sari:H5J25_05625"/>